<dbReference type="EMBL" id="VWPK01000050">
    <property type="protein sequence ID" value="KAA5609471.1"/>
    <property type="molecule type" value="Genomic_DNA"/>
</dbReference>
<dbReference type="InterPro" id="IPR010895">
    <property type="entry name" value="CHRD"/>
</dbReference>
<keyword evidence="4" id="KW-1185">Reference proteome</keyword>
<gene>
    <name evidence="3" type="ORF">F1189_24210</name>
</gene>
<dbReference type="PROSITE" id="PS50933">
    <property type="entry name" value="CHRD"/>
    <property type="match status" value="1"/>
</dbReference>
<evidence type="ECO:0000313" key="3">
    <source>
        <dbReference type="EMBL" id="KAA5609471.1"/>
    </source>
</evidence>
<reference evidence="3 4" key="1">
    <citation type="submission" date="2019-09" db="EMBL/GenBank/DDBJ databases">
        <title>Genome sequence of Rhodovastum atsumiense, a diverse member of the Acetobacteraceae family of non-sulfur purple photosynthetic bacteria.</title>
        <authorList>
            <person name="Meyer T."/>
            <person name="Kyndt J."/>
        </authorList>
    </citation>
    <scope>NUCLEOTIDE SEQUENCE [LARGE SCALE GENOMIC DNA]</scope>
    <source>
        <strain evidence="3 4">DSM 21279</strain>
    </source>
</reference>
<dbReference type="RefSeq" id="WP_150043673.1">
    <property type="nucleotide sequence ID" value="NZ_OW485601.1"/>
</dbReference>
<evidence type="ECO:0000313" key="4">
    <source>
        <dbReference type="Proteomes" id="UP000325255"/>
    </source>
</evidence>
<accession>A0A5M6IMI2</accession>
<dbReference type="SMART" id="SM00754">
    <property type="entry name" value="CHRD"/>
    <property type="match status" value="1"/>
</dbReference>
<keyword evidence="1" id="KW-0732">Signal</keyword>
<dbReference type="OrthoDB" id="571052at2"/>
<organism evidence="3 4">
    <name type="scientific">Rhodovastum atsumiense</name>
    <dbReference type="NCBI Taxonomy" id="504468"/>
    <lineage>
        <taxon>Bacteria</taxon>
        <taxon>Pseudomonadati</taxon>
        <taxon>Pseudomonadota</taxon>
        <taxon>Alphaproteobacteria</taxon>
        <taxon>Acetobacterales</taxon>
        <taxon>Acetobacteraceae</taxon>
        <taxon>Rhodovastum</taxon>
    </lineage>
</organism>
<dbReference type="Pfam" id="PF07452">
    <property type="entry name" value="CHRD"/>
    <property type="match status" value="1"/>
</dbReference>
<feature type="signal peptide" evidence="1">
    <location>
        <begin position="1"/>
        <end position="22"/>
    </location>
</feature>
<sequence length="141" mass="14443">MPQPKLLAAAIAATLLCAGAQAETIRFNTTMNGQAEVPPKAGSGAGTVQATLDTATHRLDYTATWSGLSGPATAAHFHGPAGPEANAGVVVPWGANPTSPFTGNATLTEPQQADLLAGRWYANVHTAQNPAGEIRGQMTRQ</sequence>
<evidence type="ECO:0000256" key="1">
    <source>
        <dbReference type="SAM" id="SignalP"/>
    </source>
</evidence>
<dbReference type="AlphaFoldDB" id="A0A5M6IMI2"/>
<feature type="chain" id="PRO_5024339552" evidence="1">
    <location>
        <begin position="23"/>
        <end position="141"/>
    </location>
</feature>
<proteinExistence type="predicted"/>
<protein>
    <submittedName>
        <fullName evidence="3">CHRD domain-containing protein</fullName>
    </submittedName>
</protein>
<dbReference type="Proteomes" id="UP000325255">
    <property type="component" value="Unassembled WGS sequence"/>
</dbReference>
<evidence type="ECO:0000259" key="2">
    <source>
        <dbReference type="PROSITE" id="PS50933"/>
    </source>
</evidence>
<comment type="caution">
    <text evidence="3">The sequence shown here is derived from an EMBL/GenBank/DDBJ whole genome shotgun (WGS) entry which is preliminary data.</text>
</comment>
<feature type="domain" description="CHRD" evidence="2">
    <location>
        <begin position="23"/>
        <end position="141"/>
    </location>
</feature>
<name>A0A5M6IMI2_9PROT</name>